<accession>A0ABU6WJZ0</accession>
<organism evidence="1 2">
    <name type="scientific">Stylosanthes scabra</name>
    <dbReference type="NCBI Taxonomy" id="79078"/>
    <lineage>
        <taxon>Eukaryota</taxon>
        <taxon>Viridiplantae</taxon>
        <taxon>Streptophyta</taxon>
        <taxon>Embryophyta</taxon>
        <taxon>Tracheophyta</taxon>
        <taxon>Spermatophyta</taxon>
        <taxon>Magnoliopsida</taxon>
        <taxon>eudicotyledons</taxon>
        <taxon>Gunneridae</taxon>
        <taxon>Pentapetalae</taxon>
        <taxon>rosids</taxon>
        <taxon>fabids</taxon>
        <taxon>Fabales</taxon>
        <taxon>Fabaceae</taxon>
        <taxon>Papilionoideae</taxon>
        <taxon>50 kb inversion clade</taxon>
        <taxon>dalbergioids sensu lato</taxon>
        <taxon>Dalbergieae</taxon>
        <taxon>Pterocarpus clade</taxon>
        <taxon>Stylosanthes</taxon>
    </lineage>
</organism>
<dbReference type="Proteomes" id="UP001341840">
    <property type="component" value="Unassembled WGS sequence"/>
</dbReference>
<name>A0ABU6WJZ0_9FABA</name>
<gene>
    <name evidence="1" type="ORF">PIB30_064293</name>
</gene>
<keyword evidence="2" id="KW-1185">Reference proteome</keyword>
<proteinExistence type="predicted"/>
<dbReference type="EMBL" id="JASCZI010181867">
    <property type="protein sequence ID" value="MED6186184.1"/>
    <property type="molecule type" value="Genomic_DNA"/>
</dbReference>
<evidence type="ECO:0008006" key="3">
    <source>
        <dbReference type="Google" id="ProtNLM"/>
    </source>
</evidence>
<evidence type="ECO:0000313" key="1">
    <source>
        <dbReference type="EMBL" id="MED6186184.1"/>
    </source>
</evidence>
<comment type="caution">
    <text evidence="1">The sequence shown here is derived from an EMBL/GenBank/DDBJ whole genome shotgun (WGS) entry which is preliminary data.</text>
</comment>
<protein>
    <recommendedName>
        <fullName evidence="3">F-box associated domain-containing protein</fullName>
    </recommendedName>
</protein>
<evidence type="ECO:0000313" key="2">
    <source>
        <dbReference type="Proteomes" id="UP001341840"/>
    </source>
</evidence>
<sequence>MSEGEGFAYDSLRDDYILIRTVQHPDKGGGYIDDGEDYPRDSFETYYPNGQLRRRIADYLFIEGTWHRIGFAIYLNGTCHWRSVLTGTYNYKEGTYTYVDTLFSVDIGSNKLTTTRISEGEYKDIDDHLLDINRKLVALNSYVSTISMCRKTKCIDISILGEVGGNESWVKLFTIRPLSSIEGIMGIGLKGDLLLSKNDDELVSFDLGTQKIQEIGIKGSRRSETLIYEKSFLPIGRVTN</sequence>
<reference evidence="1 2" key="1">
    <citation type="journal article" date="2023" name="Plants (Basel)">
        <title>Bridging the Gap: Combining Genomics and Transcriptomics Approaches to Understand Stylosanthes scabra, an Orphan Legume from the Brazilian Caatinga.</title>
        <authorList>
            <person name="Ferreira-Neto J.R.C."/>
            <person name="da Silva M.D."/>
            <person name="Binneck E."/>
            <person name="de Melo N.F."/>
            <person name="da Silva R.H."/>
            <person name="de Melo A.L.T.M."/>
            <person name="Pandolfi V."/>
            <person name="Bustamante F.O."/>
            <person name="Brasileiro-Vidal A.C."/>
            <person name="Benko-Iseppon A.M."/>
        </authorList>
    </citation>
    <scope>NUCLEOTIDE SEQUENCE [LARGE SCALE GENOMIC DNA]</scope>
    <source>
        <tissue evidence="1">Leaves</tissue>
    </source>
</reference>